<keyword evidence="2" id="KW-1185">Reference proteome</keyword>
<sequence length="158" mass="18295">MKPEFTYIEQFINRIDVECPSCKAKAVVTSSPENRAETRFTCVRCGSTKHWIGKENVFQTGSSIFNSGGILLGSPIDCYFKYPLWYQTEIKGEVLFGYNLEHLTYLLNFISSKVRERQSNEHGWSNRSLESRLPKWMLSAKNREVIEKKLKELMAKEG</sequence>
<dbReference type="EMBL" id="LRDB01000050">
    <property type="protein sequence ID" value="KYG73067.1"/>
    <property type="molecule type" value="Genomic_DNA"/>
</dbReference>
<proteinExistence type="predicted"/>
<accession>A0A150X2Y5</accession>
<reference evidence="1 2" key="1">
    <citation type="submission" date="2016-01" db="EMBL/GenBank/DDBJ databases">
        <title>Genome sequencing of Roseivirga echinicomitans KMM 6058.</title>
        <authorList>
            <person name="Selvaratnam C."/>
            <person name="Thevarajoo S."/>
            <person name="Goh K.M."/>
            <person name="Ee R."/>
            <person name="Chan K.-G."/>
            <person name="Chong C.S."/>
        </authorList>
    </citation>
    <scope>NUCLEOTIDE SEQUENCE [LARGE SCALE GENOMIC DNA]</scope>
    <source>
        <strain evidence="1 2">KMM 6058</strain>
    </source>
</reference>
<evidence type="ECO:0000313" key="1">
    <source>
        <dbReference type="EMBL" id="KYG73067.1"/>
    </source>
</evidence>
<name>A0A150X2Y5_9BACT</name>
<comment type="caution">
    <text evidence="1">The sequence shown here is derived from an EMBL/GenBank/DDBJ whole genome shotgun (WGS) entry which is preliminary data.</text>
</comment>
<gene>
    <name evidence="1" type="ORF">AWN68_10270</name>
</gene>
<dbReference type="AlphaFoldDB" id="A0A150X2Y5"/>
<dbReference type="STRING" id="296218.AWN68_10270"/>
<dbReference type="RefSeq" id="WP_068418057.1">
    <property type="nucleotide sequence ID" value="NZ_LRDB01000050.1"/>
</dbReference>
<protein>
    <submittedName>
        <fullName evidence="1">Uncharacterized protein</fullName>
    </submittedName>
</protein>
<evidence type="ECO:0000313" key="2">
    <source>
        <dbReference type="Proteomes" id="UP000075615"/>
    </source>
</evidence>
<organism evidence="1 2">
    <name type="scientific">Roseivirga echinicomitans</name>
    <dbReference type="NCBI Taxonomy" id="296218"/>
    <lineage>
        <taxon>Bacteria</taxon>
        <taxon>Pseudomonadati</taxon>
        <taxon>Bacteroidota</taxon>
        <taxon>Cytophagia</taxon>
        <taxon>Cytophagales</taxon>
        <taxon>Roseivirgaceae</taxon>
        <taxon>Roseivirga</taxon>
    </lineage>
</organism>
<dbReference type="Proteomes" id="UP000075615">
    <property type="component" value="Unassembled WGS sequence"/>
</dbReference>
<dbReference type="OrthoDB" id="707631at2"/>